<dbReference type="Proteomes" id="UP000799444">
    <property type="component" value="Unassembled WGS sequence"/>
</dbReference>
<feature type="compositionally biased region" description="Acidic residues" evidence="3">
    <location>
        <begin position="290"/>
        <end position="312"/>
    </location>
</feature>
<feature type="compositionally biased region" description="Acidic residues" evidence="3">
    <location>
        <begin position="246"/>
        <end position="255"/>
    </location>
</feature>
<feature type="region of interest" description="Disordered" evidence="3">
    <location>
        <begin position="290"/>
        <end position="340"/>
    </location>
</feature>
<gene>
    <name evidence="4" type="ORF">EJ04DRAFT_517095</name>
</gene>
<evidence type="ECO:0000313" key="4">
    <source>
        <dbReference type="EMBL" id="KAF2727699.1"/>
    </source>
</evidence>
<dbReference type="OrthoDB" id="19419at2759"/>
<evidence type="ECO:0000256" key="2">
    <source>
        <dbReference type="RuleBase" id="RU003876"/>
    </source>
</evidence>
<reference evidence="4" key="1">
    <citation type="journal article" date="2020" name="Stud. Mycol.">
        <title>101 Dothideomycetes genomes: a test case for predicting lifestyles and emergence of pathogens.</title>
        <authorList>
            <person name="Haridas S."/>
            <person name="Albert R."/>
            <person name="Binder M."/>
            <person name="Bloem J."/>
            <person name="Labutti K."/>
            <person name="Salamov A."/>
            <person name="Andreopoulos B."/>
            <person name="Baker S."/>
            <person name="Barry K."/>
            <person name="Bills G."/>
            <person name="Bluhm B."/>
            <person name="Cannon C."/>
            <person name="Castanera R."/>
            <person name="Culley D."/>
            <person name="Daum C."/>
            <person name="Ezra D."/>
            <person name="Gonzalez J."/>
            <person name="Henrissat B."/>
            <person name="Kuo A."/>
            <person name="Liang C."/>
            <person name="Lipzen A."/>
            <person name="Lutzoni F."/>
            <person name="Magnuson J."/>
            <person name="Mondo S."/>
            <person name="Nolan M."/>
            <person name="Ohm R."/>
            <person name="Pangilinan J."/>
            <person name="Park H.-J."/>
            <person name="Ramirez L."/>
            <person name="Alfaro M."/>
            <person name="Sun H."/>
            <person name="Tritt A."/>
            <person name="Yoshinaga Y."/>
            <person name="Zwiers L.-H."/>
            <person name="Turgeon B."/>
            <person name="Goodwin S."/>
            <person name="Spatafora J."/>
            <person name="Crous P."/>
            <person name="Grigoriev I."/>
        </authorList>
    </citation>
    <scope>NUCLEOTIDE SEQUENCE</scope>
    <source>
        <strain evidence="4">CBS 125425</strain>
    </source>
</reference>
<evidence type="ECO:0000256" key="1">
    <source>
        <dbReference type="ARBA" id="ARBA00009947"/>
    </source>
</evidence>
<dbReference type="GO" id="GO:0005634">
    <property type="term" value="C:nucleus"/>
    <property type="evidence" value="ECO:0007669"/>
    <property type="project" value="InterPro"/>
</dbReference>
<name>A0A9P4QMJ1_9PLEO</name>
<organism evidence="4 5">
    <name type="scientific">Polyplosphaeria fusca</name>
    <dbReference type="NCBI Taxonomy" id="682080"/>
    <lineage>
        <taxon>Eukaryota</taxon>
        <taxon>Fungi</taxon>
        <taxon>Dikarya</taxon>
        <taxon>Ascomycota</taxon>
        <taxon>Pezizomycotina</taxon>
        <taxon>Dothideomycetes</taxon>
        <taxon>Pleosporomycetidae</taxon>
        <taxon>Pleosporales</taxon>
        <taxon>Tetraplosphaeriaceae</taxon>
        <taxon>Polyplosphaeria</taxon>
    </lineage>
</organism>
<sequence>MSEVQLKPEEILANFEELSVLESEFEDAEAELIRQSEKLNAPLYQKRAEVAAKIPHFWALVLEQAPPELDTFLQPSDSKVFAECLESIDVSRFEVDSPKGSPRSFSVKFTFKENPYFSNTTLEKKFWFRTALDGWQGHVSEPVKIDWKKGQDMTGGLTDAAFELHQARQKLNSGSKAPKVKETTMPEYKALAKKIESSNDFNSSFFGWFAFVSSYKPVTASESEKAVEIERENVEKQRRGEKVEEREDDDDDQDFQEVEVFPQGDEVAIVIAEDVWPSAIKYYKQIHEQDDEELSDLEVEDLDDDDDDSGDEIDIRGLVGKGRNTKSSGNSPPAKKQRQV</sequence>
<accession>A0A9P4QMJ1</accession>
<dbReference type="InterPro" id="IPR002164">
    <property type="entry name" value="NAP_family"/>
</dbReference>
<dbReference type="Gene3D" id="3.30.1120.90">
    <property type="entry name" value="Nucleosome assembly protein"/>
    <property type="match status" value="1"/>
</dbReference>
<proteinExistence type="inferred from homology"/>
<dbReference type="Pfam" id="PF00956">
    <property type="entry name" value="NAP"/>
    <property type="match status" value="1"/>
</dbReference>
<evidence type="ECO:0000313" key="5">
    <source>
        <dbReference type="Proteomes" id="UP000799444"/>
    </source>
</evidence>
<dbReference type="PANTHER" id="PTHR11875">
    <property type="entry name" value="TESTIS-SPECIFIC Y-ENCODED PROTEIN"/>
    <property type="match status" value="1"/>
</dbReference>
<dbReference type="SUPFAM" id="SSF143113">
    <property type="entry name" value="NAP-like"/>
    <property type="match status" value="1"/>
</dbReference>
<dbReference type="EMBL" id="ML996317">
    <property type="protein sequence ID" value="KAF2727699.1"/>
    <property type="molecule type" value="Genomic_DNA"/>
</dbReference>
<protein>
    <submittedName>
        <fullName evidence="4">Uncharacterized protein</fullName>
    </submittedName>
</protein>
<dbReference type="AlphaFoldDB" id="A0A9P4QMJ1"/>
<feature type="region of interest" description="Disordered" evidence="3">
    <location>
        <begin position="232"/>
        <end position="255"/>
    </location>
</feature>
<comment type="similarity">
    <text evidence="1 2">Belongs to the nucleosome assembly protein (NAP) family.</text>
</comment>
<comment type="caution">
    <text evidence="4">The sequence shown here is derived from an EMBL/GenBank/DDBJ whole genome shotgun (WGS) entry which is preliminary data.</text>
</comment>
<keyword evidence="5" id="KW-1185">Reference proteome</keyword>
<feature type="compositionally biased region" description="Basic and acidic residues" evidence="3">
    <location>
        <begin position="232"/>
        <end position="245"/>
    </location>
</feature>
<dbReference type="GO" id="GO:0006334">
    <property type="term" value="P:nucleosome assembly"/>
    <property type="evidence" value="ECO:0007669"/>
    <property type="project" value="InterPro"/>
</dbReference>
<dbReference type="InterPro" id="IPR037231">
    <property type="entry name" value="NAP-like_sf"/>
</dbReference>
<evidence type="ECO:0000256" key="3">
    <source>
        <dbReference type="SAM" id="MobiDB-lite"/>
    </source>
</evidence>